<name>C0BRM1_BIFPS</name>
<evidence type="ECO:0000313" key="1">
    <source>
        <dbReference type="EMBL" id="EEG71315.1"/>
    </source>
</evidence>
<accession>C0BRM1</accession>
<organism evidence="1 2">
    <name type="scientific">Bifidobacterium pseudocatenulatum DSM 20438 = JCM 1200 = LMG 10505</name>
    <dbReference type="NCBI Taxonomy" id="547043"/>
    <lineage>
        <taxon>Bacteria</taxon>
        <taxon>Bacillati</taxon>
        <taxon>Actinomycetota</taxon>
        <taxon>Actinomycetes</taxon>
        <taxon>Bifidobacteriales</taxon>
        <taxon>Bifidobacteriaceae</taxon>
        <taxon>Bifidobacterium</taxon>
    </lineage>
</organism>
<reference evidence="1 2" key="1">
    <citation type="submission" date="2009-02" db="EMBL/GenBank/DDBJ databases">
        <title>Draft genome sequence of Bifidobacterium pseudocatenulatum (DSM 20438).</title>
        <authorList>
            <person name="Sudarsanam P."/>
            <person name="Ley R."/>
            <person name="Guruge J."/>
            <person name="Turnbaugh P.J."/>
            <person name="Mahowald M."/>
            <person name="Liep D."/>
            <person name="Gordon J."/>
        </authorList>
    </citation>
    <scope>NUCLEOTIDE SEQUENCE [LARGE SCALE GENOMIC DNA]</scope>
    <source>
        <strain evidence="1 2">DSM 20438</strain>
    </source>
</reference>
<sequence>MPCLALMPMLFSMSWFFSLTALLWFEFSPPKSYGLRPTEVFPLFWNAIAILVKTSLNPKCKRSAADYEL</sequence>
<evidence type="ECO:0000313" key="2">
    <source>
        <dbReference type="Proteomes" id="UP000003875"/>
    </source>
</evidence>
<gene>
    <name evidence="1" type="ORF">BIFPSEUDO_03285</name>
</gene>
<reference evidence="1 2" key="2">
    <citation type="submission" date="2009-02" db="EMBL/GenBank/DDBJ databases">
        <authorList>
            <person name="Fulton L."/>
            <person name="Clifton S."/>
            <person name="Fulton B."/>
            <person name="Xu J."/>
            <person name="Minx P."/>
            <person name="Pepin K.H."/>
            <person name="Johnson M."/>
            <person name="Bhonagiri V."/>
            <person name="Nash W.E."/>
            <person name="Mardis E.R."/>
            <person name="Wilson R.K."/>
        </authorList>
    </citation>
    <scope>NUCLEOTIDE SEQUENCE [LARGE SCALE GENOMIC DNA]</scope>
    <source>
        <strain evidence="1 2">DSM 20438</strain>
    </source>
</reference>
<proteinExistence type="predicted"/>
<dbReference type="AlphaFoldDB" id="C0BRM1"/>
<protein>
    <submittedName>
        <fullName evidence="1">Uncharacterized protein</fullName>
    </submittedName>
</protein>
<dbReference type="EMBL" id="ABXX02000002">
    <property type="protein sequence ID" value="EEG71315.1"/>
    <property type="molecule type" value="Genomic_DNA"/>
</dbReference>
<dbReference type="Proteomes" id="UP000003875">
    <property type="component" value="Unassembled WGS sequence"/>
</dbReference>
<comment type="caution">
    <text evidence="1">The sequence shown here is derived from an EMBL/GenBank/DDBJ whole genome shotgun (WGS) entry which is preliminary data.</text>
</comment>